<dbReference type="Proteomes" id="UP000095149">
    <property type="component" value="Unassembled WGS sequence"/>
</dbReference>
<feature type="region of interest" description="Disordered" evidence="1">
    <location>
        <begin position="1"/>
        <end position="51"/>
    </location>
</feature>
<organism evidence="2 3">
    <name type="scientific">Cryptococcus amylolentus CBS 6273</name>
    <dbReference type="NCBI Taxonomy" id="1296118"/>
    <lineage>
        <taxon>Eukaryota</taxon>
        <taxon>Fungi</taxon>
        <taxon>Dikarya</taxon>
        <taxon>Basidiomycota</taxon>
        <taxon>Agaricomycotina</taxon>
        <taxon>Tremellomycetes</taxon>
        <taxon>Tremellales</taxon>
        <taxon>Cryptococcaceae</taxon>
        <taxon>Cryptococcus</taxon>
    </lineage>
</organism>
<protein>
    <submittedName>
        <fullName evidence="2">Uncharacterized protein</fullName>
    </submittedName>
</protein>
<evidence type="ECO:0000256" key="1">
    <source>
        <dbReference type="SAM" id="MobiDB-lite"/>
    </source>
</evidence>
<evidence type="ECO:0000313" key="3">
    <source>
        <dbReference type="Proteomes" id="UP000095149"/>
    </source>
</evidence>
<evidence type="ECO:0000313" key="2">
    <source>
        <dbReference type="EMBL" id="ODN97897.1"/>
    </source>
</evidence>
<dbReference type="AlphaFoldDB" id="A0A1E3JAM7"/>
<feature type="compositionally biased region" description="Basic and acidic residues" evidence="1">
    <location>
        <begin position="1"/>
        <end position="13"/>
    </location>
</feature>
<reference evidence="2 3" key="1">
    <citation type="submission" date="2016-06" db="EMBL/GenBank/DDBJ databases">
        <title>Evolution of pathogenesis and genome organization in the Tremellales.</title>
        <authorList>
            <person name="Cuomo C."/>
            <person name="Litvintseva A."/>
            <person name="Heitman J."/>
            <person name="Chen Y."/>
            <person name="Sun S."/>
            <person name="Springer D."/>
            <person name="Dromer F."/>
            <person name="Young S."/>
            <person name="Zeng Q."/>
            <person name="Chapman S."/>
            <person name="Gujja S."/>
            <person name="Saif S."/>
            <person name="Birren B."/>
        </authorList>
    </citation>
    <scope>NUCLEOTIDE SEQUENCE [LARGE SCALE GENOMIC DNA]</scope>
    <source>
        <strain evidence="2 3">CBS 6273</strain>
    </source>
</reference>
<name>A0A1E3JAM7_9TREE</name>
<dbReference type="EMBL" id="MEKH01000013">
    <property type="protein sequence ID" value="ODN97897.1"/>
    <property type="molecule type" value="Genomic_DNA"/>
</dbReference>
<sequence>MSRECAVWDKAEQEGFGGRKLAEASRNVPLPSLSTNPQPPFLLAPAPPRPTSYPFPISPREQSSTIQALSLAKGASRQWVEGMIKQRNEPLPSNRHEPSVSLLINARPPHPAQSLTPSPYPYSTCNQSSITRALHSPMWQINEGKGNETVELVVGTGVLGVGLLKP</sequence>
<proteinExistence type="predicted"/>
<feature type="compositionally biased region" description="Pro residues" evidence="1">
    <location>
        <begin position="37"/>
        <end position="51"/>
    </location>
</feature>
<accession>A0A1E3JAM7</accession>
<gene>
    <name evidence="2" type="ORF">I350_07532</name>
</gene>
<comment type="caution">
    <text evidence="2">The sequence shown here is derived from an EMBL/GenBank/DDBJ whole genome shotgun (WGS) entry which is preliminary data.</text>
</comment>